<comment type="caution">
    <text evidence="1">The sequence shown here is derived from an EMBL/GenBank/DDBJ whole genome shotgun (WGS) entry which is preliminary data.</text>
</comment>
<dbReference type="Proteomes" id="UP000828048">
    <property type="component" value="Chromosome 1"/>
</dbReference>
<proteinExistence type="predicted"/>
<dbReference type="EMBL" id="CM037151">
    <property type="protein sequence ID" value="KAH7843841.1"/>
    <property type="molecule type" value="Genomic_DNA"/>
</dbReference>
<gene>
    <name evidence="1" type="ORF">Vadar_021267</name>
</gene>
<evidence type="ECO:0000313" key="2">
    <source>
        <dbReference type="Proteomes" id="UP000828048"/>
    </source>
</evidence>
<name>A0ACB7XS92_9ERIC</name>
<evidence type="ECO:0000313" key="1">
    <source>
        <dbReference type="EMBL" id="KAH7843841.1"/>
    </source>
</evidence>
<organism evidence="1 2">
    <name type="scientific">Vaccinium darrowii</name>
    <dbReference type="NCBI Taxonomy" id="229202"/>
    <lineage>
        <taxon>Eukaryota</taxon>
        <taxon>Viridiplantae</taxon>
        <taxon>Streptophyta</taxon>
        <taxon>Embryophyta</taxon>
        <taxon>Tracheophyta</taxon>
        <taxon>Spermatophyta</taxon>
        <taxon>Magnoliopsida</taxon>
        <taxon>eudicotyledons</taxon>
        <taxon>Gunneridae</taxon>
        <taxon>Pentapetalae</taxon>
        <taxon>asterids</taxon>
        <taxon>Ericales</taxon>
        <taxon>Ericaceae</taxon>
        <taxon>Vaccinioideae</taxon>
        <taxon>Vaccinieae</taxon>
        <taxon>Vaccinium</taxon>
    </lineage>
</organism>
<protein>
    <submittedName>
        <fullName evidence="1">Uncharacterized protein</fullName>
    </submittedName>
</protein>
<reference evidence="1 2" key="1">
    <citation type="journal article" date="2021" name="Hortic Res">
        <title>High-quality reference genome and annotation aids understanding of berry development for evergreen blueberry (Vaccinium darrowii).</title>
        <authorList>
            <person name="Yu J."/>
            <person name="Hulse-Kemp A.M."/>
            <person name="Babiker E."/>
            <person name="Staton M."/>
        </authorList>
    </citation>
    <scope>NUCLEOTIDE SEQUENCE [LARGE SCALE GENOMIC DNA]</scope>
    <source>
        <strain evidence="2">cv. NJ 8807/NJ 8810</strain>
        <tissue evidence="1">Young leaf</tissue>
    </source>
</reference>
<keyword evidence="2" id="KW-1185">Reference proteome</keyword>
<accession>A0ACB7XS92</accession>
<sequence>MAAAADAPGILDVAREAIVEGREREAALLREAADEDAAARAFWEEFETEEVAEKARLQAEEEERVAGLRVTVVQAARQRLRRGRPAFDAATYAPPVHLFVPSDPVIPPIRQNYANILSRKLGLGNGAARFLIRNETLNVLRLFADYGPTGDLLDFTVQNRRMFALCMCLLALYLLVPYDGHPSSAIVGIAAQIEQRRDVVPMVLAETIMGLDAVKAGRTDTFAGSPLLLQMWLCDKVGLLREPAGGWVYEPRTWVDRPFVHDEADEDEWTDFFRSLEEDHIAWRCHWLPLPDMTANHMGDTWVILAGLQGYAYYFPLRILRQYCIRQEVEYAVPATFSLPSFKHSVFEHYRTTWRNRVVWAPDPYPTIHLDRHYRDWIRMQMRAQRRRN</sequence>